<dbReference type="InterPro" id="IPR033961">
    <property type="entry name" value="Exo84"/>
</dbReference>
<evidence type="ECO:0000256" key="5">
    <source>
        <dbReference type="ARBA" id="ARBA00022483"/>
    </source>
</evidence>
<evidence type="ECO:0000256" key="7">
    <source>
        <dbReference type="SAM" id="MobiDB-lite"/>
    </source>
</evidence>
<dbReference type="GO" id="GO:0006893">
    <property type="term" value="P:Golgi to plasma membrane transport"/>
    <property type="evidence" value="ECO:0007669"/>
    <property type="project" value="EnsemblFungi"/>
</dbReference>
<dbReference type="InterPro" id="IPR042561">
    <property type="entry name" value="Exo84_C_1"/>
</dbReference>
<dbReference type="AlphaFoldDB" id="G8BNG7"/>
<keyword evidence="4" id="KW-0813">Transport</keyword>
<dbReference type="InterPro" id="IPR016159">
    <property type="entry name" value="Cullin_repeat-like_dom_sf"/>
</dbReference>
<feature type="domain" description="Exocyst component Exo84 C-terminal" evidence="8">
    <location>
        <begin position="533"/>
        <end position="736"/>
    </location>
</feature>
<evidence type="ECO:0000259" key="8">
    <source>
        <dbReference type="Pfam" id="PF16528"/>
    </source>
</evidence>
<protein>
    <recommendedName>
        <fullName evidence="3">Exocyst complex component EXO84</fullName>
    </recommendedName>
</protein>
<dbReference type="GO" id="GO:0000131">
    <property type="term" value="C:incipient cellular bud site"/>
    <property type="evidence" value="ECO:0007669"/>
    <property type="project" value="EnsemblFungi"/>
</dbReference>
<dbReference type="STRING" id="1071381.G8BNG7"/>
<dbReference type="GO" id="GO:0000245">
    <property type="term" value="P:spliceosomal complex assembly"/>
    <property type="evidence" value="ECO:0007669"/>
    <property type="project" value="EnsemblFungi"/>
</dbReference>
<feature type="region of interest" description="Disordered" evidence="7">
    <location>
        <begin position="466"/>
        <end position="500"/>
    </location>
</feature>
<evidence type="ECO:0000256" key="1">
    <source>
        <dbReference type="ARBA" id="ARBA00004398"/>
    </source>
</evidence>
<accession>G8BNG7</accession>
<evidence type="ECO:0000313" key="10">
    <source>
        <dbReference type="Proteomes" id="UP000005666"/>
    </source>
</evidence>
<dbReference type="Gene3D" id="1.20.58.1210">
    <property type="entry name" value="Exo84p, N-terminal helical domain"/>
    <property type="match status" value="1"/>
</dbReference>
<dbReference type="Pfam" id="PF16528">
    <property type="entry name" value="Exo84_C"/>
    <property type="match status" value="1"/>
</dbReference>
<dbReference type="GO" id="GO:0001927">
    <property type="term" value="P:exocyst assembly"/>
    <property type="evidence" value="ECO:0007669"/>
    <property type="project" value="EnsemblFungi"/>
</dbReference>
<dbReference type="KEGG" id="tpf:TPHA_0A03690"/>
<dbReference type="Pfam" id="PF08700">
    <property type="entry name" value="VPS51_Exo84_N"/>
    <property type="match status" value="1"/>
</dbReference>
<dbReference type="SUPFAM" id="SSF50729">
    <property type="entry name" value="PH domain-like"/>
    <property type="match status" value="1"/>
</dbReference>
<dbReference type="RefSeq" id="XP_003683879.1">
    <property type="nucleotide sequence ID" value="XM_003683831.1"/>
</dbReference>
<evidence type="ECO:0000256" key="4">
    <source>
        <dbReference type="ARBA" id="ARBA00022448"/>
    </source>
</evidence>
<sequence length="757" mass="86188">MVDFSLKKARTNWKNVSGSPRKGKTPPSPIKLSSKKDETSSSKKKKKTKKKKDNLDLNVSPEYSQLPTINAKERTKVASSMQRRLSVHTANYAPPKVDYSMPIPQNNILTQYNDTNQTTSASTALDFNNNNNINNINSNIELPARSAKRASAMYALPKSSDVSLAMNKHQTDRGAILQPASLRRILADPNFNAKNFVKQNLGDATALDIDKFTSNLTSLSIEVQEDVKQNVNQSYKEIMTVNNDLNITNSELKNLRKSINDLYEIMQQFMTLAEGRIKQEHQNSRESHAESTSHKNKGLLPPVRSSNSSKSRNRSSVMILEKMWDADLSVLYKNVEGSKKLLGNNSNRHILYEGNDWIELNIATLKPLQVVKLYVLNDVVLIAKRQSNSSELTASQCFNLRDLSVKPDKESGNKLYFNVSSSSKLLFQTRNNNETFQFLNTFRSAKDDLSDILKFEEEKSKKIKESFSHIASQQTPGRESMKSPVRNQRNSTSLMSPTQNGATDQYLMQTITMSMHSRPKANDMNFTAKKLKFLENMIEEFDIELARLKFDKAVGILLSLEEENNKLPNEIDRDEELLHRLLFVRIAQRRELIISTLTQKIISITDIDSLKSGCLNLIKLGLYEEGLDLLLQNRSRLILDLILKIGTYDNPTNYLTQISVIRFQIIKKTILNFEDIFKDAANKFSSILVTWCKNEVDNHFKLIDKQLLSDEMLTPDSIKSSRKQIDDLKSVGLDFVYKLDEFIKKTVLKSFSLNDLP</sequence>
<keyword evidence="6" id="KW-0653">Protein transport</keyword>
<dbReference type="Proteomes" id="UP000005666">
    <property type="component" value="Chromosome 1"/>
</dbReference>
<dbReference type="SUPFAM" id="SSF74788">
    <property type="entry name" value="Cullin repeat-like"/>
    <property type="match status" value="1"/>
</dbReference>
<dbReference type="InterPro" id="IPR042560">
    <property type="entry name" value="Exo84_C_2"/>
</dbReference>
<evidence type="ECO:0000256" key="3">
    <source>
        <dbReference type="ARBA" id="ARBA00021269"/>
    </source>
</evidence>
<feature type="region of interest" description="Disordered" evidence="7">
    <location>
        <begin position="277"/>
        <end position="314"/>
    </location>
</feature>
<comment type="subcellular location">
    <subcellularLocation>
        <location evidence="1">Cytoplasmic vesicle</location>
        <location evidence="1">Secretory vesicle</location>
    </subcellularLocation>
</comment>
<dbReference type="GeneID" id="11532638"/>
<feature type="compositionally biased region" description="Basic residues" evidence="7">
    <location>
        <begin position="42"/>
        <end position="52"/>
    </location>
</feature>
<dbReference type="Gene3D" id="1.20.58.1220">
    <property type="entry name" value="Exo84p, C-terminal helical domain"/>
    <property type="match status" value="1"/>
</dbReference>
<dbReference type="OMA" id="AAWLPNR"/>
<comment type="similarity">
    <text evidence="2">Belongs to the EXO84 family.</text>
</comment>
<dbReference type="GO" id="GO:0000145">
    <property type="term" value="C:exocyst"/>
    <property type="evidence" value="ECO:0007669"/>
    <property type="project" value="EnsemblFungi"/>
</dbReference>
<dbReference type="GO" id="GO:0051601">
    <property type="term" value="P:exocyst localization"/>
    <property type="evidence" value="ECO:0007669"/>
    <property type="project" value="EnsemblFungi"/>
</dbReference>
<evidence type="ECO:0000256" key="6">
    <source>
        <dbReference type="ARBA" id="ARBA00022927"/>
    </source>
</evidence>
<keyword evidence="10" id="KW-1185">Reference proteome</keyword>
<reference evidence="9 10" key="1">
    <citation type="journal article" date="2011" name="Proc. Natl. Acad. Sci. U.S.A.">
        <title>Evolutionary erosion of yeast sex chromosomes by mating-type switching accidents.</title>
        <authorList>
            <person name="Gordon J.L."/>
            <person name="Armisen D."/>
            <person name="Proux-Wera E."/>
            <person name="Oheigeartaigh S.S."/>
            <person name="Byrne K.P."/>
            <person name="Wolfe K.H."/>
        </authorList>
    </citation>
    <scope>NUCLEOTIDE SEQUENCE [LARGE SCALE GENOMIC DNA]</scope>
    <source>
        <strain evidence="10">ATCC 24235 / CBS 4417 / NBRC 1672 / NRRL Y-8282 / UCD 70-5</strain>
    </source>
</reference>
<dbReference type="OrthoDB" id="642193at2759"/>
<feature type="compositionally biased region" description="Basic and acidic residues" evidence="7">
    <location>
        <begin position="277"/>
        <end position="293"/>
    </location>
</feature>
<dbReference type="eggNOG" id="KOG2215">
    <property type="taxonomic scope" value="Eukaryota"/>
</dbReference>
<proteinExistence type="inferred from homology"/>
<dbReference type="HOGENOM" id="CLU_014732_0_0_1"/>
<dbReference type="Pfam" id="PF25345">
    <property type="entry name" value="PH_EXO84"/>
    <property type="match status" value="1"/>
</dbReference>
<dbReference type="GO" id="GO:0015031">
    <property type="term" value="P:protein transport"/>
    <property type="evidence" value="ECO:0007669"/>
    <property type="project" value="UniProtKB-KW"/>
</dbReference>
<dbReference type="InterPro" id="IPR011993">
    <property type="entry name" value="PH-like_dom_sf"/>
</dbReference>
<evidence type="ECO:0000313" key="9">
    <source>
        <dbReference type="EMBL" id="CCE61445.1"/>
    </source>
</evidence>
<dbReference type="EMBL" id="HE612856">
    <property type="protein sequence ID" value="CCE61445.1"/>
    <property type="molecule type" value="Genomic_DNA"/>
</dbReference>
<feature type="compositionally biased region" description="Polar residues" evidence="7">
    <location>
        <begin position="485"/>
        <end position="500"/>
    </location>
</feature>
<name>G8BNG7_TETPH</name>
<feature type="compositionally biased region" description="Low complexity" evidence="7">
    <location>
        <begin position="304"/>
        <end position="314"/>
    </location>
</feature>
<keyword evidence="5" id="KW-0268">Exocytosis</keyword>
<dbReference type="GO" id="GO:0005934">
    <property type="term" value="C:cellular bud tip"/>
    <property type="evidence" value="ECO:0007669"/>
    <property type="project" value="EnsemblFungi"/>
</dbReference>
<feature type="region of interest" description="Disordered" evidence="7">
    <location>
        <begin position="1"/>
        <end position="61"/>
    </location>
</feature>
<evidence type="ECO:0000256" key="2">
    <source>
        <dbReference type="ARBA" id="ARBA00007210"/>
    </source>
</evidence>
<dbReference type="GO" id="GO:0005935">
    <property type="term" value="C:cellular bud neck"/>
    <property type="evidence" value="ECO:0007669"/>
    <property type="project" value="EnsemblFungi"/>
</dbReference>
<dbReference type="PANTHER" id="PTHR21426:SF12">
    <property type="entry name" value="EXOCYST COMPLEX COMPONENT 8"/>
    <property type="match status" value="1"/>
</dbReference>
<dbReference type="GO" id="GO:0030133">
    <property type="term" value="C:transport vesicle"/>
    <property type="evidence" value="ECO:0007669"/>
    <property type="project" value="UniProtKB-SubCell"/>
</dbReference>
<organism evidence="9 10">
    <name type="scientific">Tetrapisispora phaffii (strain ATCC 24235 / CBS 4417 / NBRC 1672 / NRRL Y-8282 / UCD 70-5)</name>
    <name type="common">Yeast</name>
    <name type="synonym">Fabospora phaffii</name>
    <dbReference type="NCBI Taxonomy" id="1071381"/>
    <lineage>
        <taxon>Eukaryota</taxon>
        <taxon>Fungi</taxon>
        <taxon>Dikarya</taxon>
        <taxon>Ascomycota</taxon>
        <taxon>Saccharomycotina</taxon>
        <taxon>Saccharomycetes</taxon>
        <taxon>Saccharomycetales</taxon>
        <taxon>Saccharomycetaceae</taxon>
        <taxon>Tetrapisispora</taxon>
    </lineage>
</organism>
<gene>
    <name evidence="9" type="primary">TPHA0A03690</name>
    <name evidence="9" type="ordered locus">TPHA_0A03690</name>
</gene>
<dbReference type="InterPro" id="IPR032403">
    <property type="entry name" value="Exo84_C"/>
</dbReference>
<dbReference type="PANTHER" id="PTHR21426">
    <property type="entry name" value="EXOCYST COMPLEX COMPONENT 8"/>
    <property type="match status" value="1"/>
</dbReference>
<dbReference type="Gene3D" id="2.30.29.30">
    <property type="entry name" value="Pleckstrin-homology domain (PH domain)/Phosphotyrosine-binding domain (PTB)"/>
    <property type="match status" value="1"/>
</dbReference>